<name>A0A239K4M2_9BACT</name>
<dbReference type="PANTHER" id="PTHR43685">
    <property type="entry name" value="GLYCOSYLTRANSFERASE"/>
    <property type="match status" value="1"/>
</dbReference>
<accession>A0A239K4M2</accession>
<dbReference type="InterPro" id="IPR050834">
    <property type="entry name" value="Glycosyltransf_2"/>
</dbReference>
<protein>
    <submittedName>
        <fullName evidence="2">Glycosyltransferase, GT2 family</fullName>
    </submittedName>
</protein>
<dbReference type="RefSeq" id="WP_089321184.1">
    <property type="nucleotide sequence ID" value="NZ_FZOQ01000026.1"/>
</dbReference>
<dbReference type="InterPro" id="IPR029044">
    <property type="entry name" value="Nucleotide-diphossugar_trans"/>
</dbReference>
<sequence>MKKHPPYLIHHVYLDKQVTPPELDLTENGLYLVFWWKDIALGHLFLEPGNSLAAHDYNEKLLQAIRPAIEFYAREQQHMRNDWQTWLINKDLDKWAHWMRRVFSANLQKEIPGRVPVSVIICTRNRTPALLRCLQMISSLTCQPAEIIVVDNCPSDASTQEVTTQFPNVSYVREPRLGLDIARNTGIANAGSPIVAFVDDDVVIHPLWVYRVWETFQDPFVTAMTGLIIALELKTEAQYIFEKYWSFNRGYIDKTYDSGYFNSMLPKGPPVWKIGAGANMAFRKDVFREVGYFDELLDAGAAGCNGDSEMWYRILAKGHTIKYNPRAIVYHQHRKDHKGFRKQIFYYMRGFVTAALIQQRQNQQAGYKRFIVKLLPLRFLRFLVRGFPNYPLRYSTLGAEVRGTLSGLIYFLKNRRPHSKTGV</sequence>
<feature type="domain" description="Glycosyltransferase 2-like" evidence="1">
    <location>
        <begin position="118"/>
        <end position="290"/>
    </location>
</feature>
<dbReference type="OrthoDB" id="6638511at2"/>
<dbReference type="EMBL" id="FZOQ01000026">
    <property type="protein sequence ID" value="SNT12738.1"/>
    <property type="molecule type" value="Genomic_DNA"/>
</dbReference>
<dbReference type="Pfam" id="PF00535">
    <property type="entry name" value="Glycos_transf_2"/>
    <property type="match status" value="1"/>
</dbReference>
<dbReference type="SUPFAM" id="SSF53448">
    <property type="entry name" value="Nucleotide-diphospho-sugar transferases"/>
    <property type="match status" value="1"/>
</dbReference>
<dbReference type="Gene3D" id="3.90.550.10">
    <property type="entry name" value="Spore Coat Polysaccharide Biosynthesis Protein SpsA, Chain A"/>
    <property type="match status" value="1"/>
</dbReference>
<proteinExistence type="predicted"/>
<keyword evidence="2" id="KW-0808">Transferase</keyword>
<dbReference type="InterPro" id="IPR001173">
    <property type="entry name" value="Glyco_trans_2-like"/>
</dbReference>
<evidence type="ECO:0000259" key="1">
    <source>
        <dbReference type="Pfam" id="PF00535"/>
    </source>
</evidence>
<gene>
    <name evidence="2" type="ORF">SAMN06296052_1264</name>
</gene>
<dbReference type="PANTHER" id="PTHR43685:SF2">
    <property type="entry name" value="GLYCOSYLTRANSFERASE 2-LIKE DOMAIN-CONTAINING PROTEIN"/>
    <property type="match status" value="1"/>
</dbReference>
<evidence type="ECO:0000313" key="3">
    <source>
        <dbReference type="Proteomes" id="UP000198432"/>
    </source>
</evidence>
<organism evidence="2 3">
    <name type="scientific">Pontibacter ummariensis</name>
    <dbReference type="NCBI Taxonomy" id="1610492"/>
    <lineage>
        <taxon>Bacteria</taxon>
        <taxon>Pseudomonadati</taxon>
        <taxon>Bacteroidota</taxon>
        <taxon>Cytophagia</taxon>
        <taxon>Cytophagales</taxon>
        <taxon>Hymenobacteraceae</taxon>
        <taxon>Pontibacter</taxon>
    </lineage>
</organism>
<evidence type="ECO:0000313" key="2">
    <source>
        <dbReference type="EMBL" id="SNT12738.1"/>
    </source>
</evidence>
<dbReference type="Proteomes" id="UP000198432">
    <property type="component" value="Unassembled WGS sequence"/>
</dbReference>
<reference evidence="3" key="1">
    <citation type="submission" date="2017-06" db="EMBL/GenBank/DDBJ databases">
        <authorList>
            <person name="Varghese N."/>
            <person name="Submissions S."/>
        </authorList>
    </citation>
    <scope>NUCLEOTIDE SEQUENCE [LARGE SCALE GENOMIC DNA]</scope>
    <source>
        <strain evidence="3">NKM1</strain>
    </source>
</reference>
<keyword evidence="3" id="KW-1185">Reference proteome</keyword>
<dbReference type="AlphaFoldDB" id="A0A239K4M2"/>
<dbReference type="GO" id="GO:0016740">
    <property type="term" value="F:transferase activity"/>
    <property type="evidence" value="ECO:0007669"/>
    <property type="project" value="UniProtKB-KW"/>
</dbReference>